<reference evidence="2" key="1">
    <citation type="submission" date="2020-01" db="EMBL/GenBank/DDBJ databases">
        <title>Development of genomics and gene disruption for Polysphondylium violaceum indicates a role for the polyketide synthase stlB in stalk morphogenesis.</title>
        <authorList>
            <person name="Narita B."/>
            <person name="Kawabe Y."/>
            <person name="Kin K."/>
            <person name="Saito T."/>
            <person name="Gibbs R."/>
            <person name="Kuspa A."/>
            <person name="Muzny D."/>
            <person name="Queller D."/>
            <person name="Richards S."/>
            <person name="Strassman J."/>
            <person name="Sucgang R."/>
            <person name="Worley K."/>
            <person name="Schaap P."/>
        </authorList>
    </citation>
    <scope>NUCLEOTIDE SEQUENCE</scope>
    <source>
        <strain evidence="2">QSvi11</strain>
    </source>
</reference>
<dbReference type="Proteomes" id="UP000695562">
    <property type="component" value="Unassembled WGS sequence"/>
</dbReference>
<dbReference type="InterPro" id="IPR032675">
    <property type="entry name" value="LRR_dom_sf"/>
</dbReference>
<feature type="region of interest" description="Disordered" evidence="1">
    <location>
        <begin position="1"/>
        <end position="48"/>
    </location>
</feature>
<gene>
    <name evidence="2" type="ORF">CYY_009212</name>
</gene>
<evidence type="ECO:0000313" key="3">
    <source>
        <dbReference type="Proteomes" id="UP000695562"/>
    </source>
</evidence>
<keyword evidence="3" id="KW-1185">Reference proteome</keyword>
<dbReference type="Gene3D" id="3.80.10.10">
    <property type="entry name" value="Ribonuclease Inhibitor"/>
    <property type="match status" value="1"/>
</dbReference>
<protein>
    <submittedName>
        <fullName evidence="2">Uncharacterized protein</fullName>
    </submittedName>
</protein>
<organism evidence="2 3">
    <name type="scientific">Polysphondylium violaceum</name>
    <dbReference type="NCBI Taxonomy" id="133409"/>
    <lineage>
        <taxon>Eukaryota</taxon>
        <taxon>Amoebozoa</taxon>
        <taxon>Evosea</taxon>
        <taxon>Eumycetozoa</taxon>
        <taxon>Dictyostelia</taxon>
        <taxon>Dictyosteliales</taxon>
        <taxon>Dictyosteliaceae</taxon>
        <taxon>Polysphondylium</taxon>
    </lineage>
</organism>
<dbReference type="EMBL" id="AJWJ01000656">
    <property type="protein sequence ID" value="KAF2069467.1"/>
    <property type="molecule type" value="Genomic_DNA"/>
</dbReference>
<sequence length="274" mass="32587">MGQNMVKNDKKEEENQINLINNNQGEEDENENLPDNEDYEEGANSNQQYAHMSKEDAIRLTDLFFKIYRDKDIKDKIIYHRLKDMVIYGDAEFIKNHQQSLSMAILCCNSKKESKKLEPNQYQGLKLSAAISIFSFKKYKHLKMMDMYINFNYYIDLKHFENMTILYLDIDFYSSLVPRFPPNLKKLKVSFRQLFTNTTNWTLPSHLEDLELYTNRQVGLYYWKLNSALRNITVVGNFRGTVDLSPISHLHYYKIKDCRKLKIKNKPKIISKIY</sequence>
<accession>A0A8J4V0N4</accession>
<comment type="caution">
    <text evidence="2">The sequence shown here is derived from an EMBL/GenBank/DDBJ whole genome shotgun (WGS) entry which is preliminary data.</text>
</comment>
<dbReference type="SUPFAM" id="SSF52058">
    <property type="entry name" value="L domain-like"/>
    <property type="match status" value="1"/>
</dbReference>
<dbReference type="AlphaFoldDB" id="A0A8J4V0N4"/>
<name>A0A8J4V0N4_9MYCE</name>
<evidence type="ECO:0000313" key="2">
    <source>
        <dbReference type="EMBL" id="KAF2069467.1"/>
    </source>
</evidence>
<evidence type="ECO:0000256" key="1">
    <source>
        <dbReference type="SAM" id="MobiDB-lite"/>
    </source>
</evidence>
<feature type="compositionally biased region" description="Acidic residues" evidence="1">
    <location>
        <begin position="25"/>
        <end position="41"/>
    </location>
</feature>
<proteinExistence type="predicted"/>